<evidence type="ECO:0000313" key="2">
    <source>
        <dbReference type="EMBL" id="QDS67453.1"/>
    </source>
</evidence>
<dbReference type="SUPFAM" id="SSF53254">
    <property type="entry name" value="Phosphoglycerate mutase-like"/>
    <property type="match status" value="1"/>
</dbReference>
<proteinExistence type="predicted"/>
<sequence length="504" mass="56299">MRHVFPSPLFAFIALSISSLMLYSFLVYHFSLPALVSDVLPSAGPDTPSLESVDADWHPPNATWITDLSDIINGTGVHGFIFNNSYPEDVAYGNYNWCNMPHVRQSEYVVPGPEFELEYVELIHRHHKRTPYAANTFPHEPYSWHCSDEGLFYYAQPLGLIGESAASTYWSVYTSPVNPFAPSGFNGTCQFPQITREGLEDSYQHGVDLFAVYHDSLNFLPDTPDDTTKWRVTNNVITSQVGSMVTKAMYPEFDGPFPLQIQPVSVDSLEPAYLCLAATYLSGNFSVGSNNPAWTAHLNASSTLFAGLDVISGVPKNDTGFHQSWDHYFDNLSARQCHSKPLPCNITDPTACVSQDQANEVYRIGQWEYSYIHRGSSESLRTATAAYGVWFMELADSIRRKITGSDPTIYRHNIAHDGSISRVLSILQVDVMVWPGMGSEIIFEIYKRPSSATLPKRYVRVLWGGKVLRSSNPSLGLMNMLDVDVLLTYIDKLGVSNVLTLCRP</sequence>
<gene>
    <name evidence="2" type="ORF">FKW77_000612</name>
</gene>
<name>A0A517KVQ3_9PEZI</name>
<reference evidence="2 3" key="1">
    <citation type="submission" date="2019-07" db="EMBL/GenBank/DDBJ databases">
        <title>Finished genome of Venturia effusa.</title>
        <authorList>
            <person name="Young C.A."/>
            <person name="Cox M.P."/>
            <person name="Ganley A.R.D."/>
            <person name="David W.J."/>
        </authorList>
    </citation>
    <scope>NUCLEOTIDE SEQUENCE [LARGE SCALE GENOMIC DNA]</scope>
    <source>
        <strain evidence="3">albino</strain>
    </source>
</reference>
<dbReference type="PANTHER" id="PTHR11567:SF195">
    <property type="entry name" value="ACID PHOSPHATASE, PUTATIVE (AFU_ORTHOLOGUE AFUA_3G14570)-RELATED"/>
    <property type="match status" value="1"/>
</dbReference>
<dbReference type="EMBL" id="CP042185">
    <property type="protein sequence ID" value="QDS67453.1"/>
    <property type="molecule type" value="Genomic_DNA"/>
</dbReference>
<dbReference type="Proteomes" id="UP000316270">
    <property type="component" value="Chromosome 1"/>
</dbReference>
<keyword evidence="1" id="KW-1133">Transmembrane helix</keyword>
<organism evidence="2 3">
    <name type="scientific">Venturia effusa</name>
    <dbReference type="NCBI Taxonomy" id="50376"/>
    <lineage>
        <taxon>Eukaryota</taxon>
        <taxon>Fungi</taxon>
        <taxon>Dikarya</taxon>
        <taxon>Ascomycota</taxon>
        <taxon>Pezizomycotina</taxon>
        <taxon>Dothideomycetes</taxon>
        <taxon>Pleosporomycetidae</taxon>
        <taxon>Venturiales</taxon>
        <taxon>Venturiaceae</taxon>
        <taxon>Venturia</taxon>
    </lineage>
</organism>
<dbReference type="Gene3D" id="3.40.50.1240">
    <property type="entry name" value="Phosphoglycerate mutase-like"/>
    <property type="match status" value="1"/>
</dbReference>
<dbReference type="InterPro" id="IPR029033">
    <property type="entry name" value="His_PPase_superfam"/>
</dbReference>
<keyword evidence="1" id="KW-0812">Transmembrane</keyword>
<dbReference type="AlphaFoldDB" id="A0A517KVQ3"/>
<dbReference type="PANTHER" id="PTHR11567">
    <property type="entry name" value="ACID PHOSPHATASE-RELATED"/>
    <property type="match status" value="1"/>
</dbReference>
<evidence type="ECO:0000313" key="3">
    <source>
        <dbReference type="Proteomes" id="UP000316270"/>
    </source>
</evidence>
<dbReference type="GO" id="GO:0016791">
    <property type="term" value="F:phosphatase activity"/>
    <property type="evidence" value="ECO:0007669"/>
    <property type="project" value="TreeGrafter"/>
</dbReference>
<evidence type="ECO:0008006" key="4">
    <source>
        <dbReference type="Google" id="ProtNLM"/>
    </source>
</evidence>
<evidence type="ECO:0000256" key="1">
    <source>
        <dbReference type="SAM" id="Phobius"/>
    </source>
</evidence>
<accession>A0A517KVQ3</accession>
<feature type="transmembrane region" description="Helical" evidence="1">
    <location>
        <begin position="9"/>
        <end position="30"/>
    </location>
</feature>
<dbReference type="OrthoDB" id="10262962at2759"/>
<dbReference type="InterPro" id="IPR050645">
    <property type="entry name" value="Histidine_acid_phosphatase"/>
</dbReference>
<keyword evidence="1" id="KW-0472">Membrane</keyword>
<protein>
    <recommendedName>
        <fullName evidence="4">Histidine acid phosphatase</fullName>
    </recommendedName>
</protein>
<keyword evidence="3" id="KW-1185">Reference proteome</keyword>
<dbReference type="STRING" id="50376.A0A517KVQ3"/>